<protein>
    <submittedName>
        <fullName evidence="17">ABC transporter permease</fullName>
    </submittedName>
</protein>
<dbReference type="InterPro" id="IPR011867">
    <property type="entry name" value="ModB_ABC"/>
</dbReference>
<dbReference type="EMBL" id="JAVRER010000085">
    <property type="protein sequence ID" value="MDT0419543.1"/>
    <property type="molecule type" value="Genomic_DNA"/>
</dbReference>
<feature type="domain" description="ABC transporter" evidence="14">
    <location>
        <begin position="495"/>
        <end position="726"/>
    </location>
</feature>
<dbReference type="InterPro" id="IPR003593">
    <property type="entry name" value="AAA+_ATPase"/>
</dbReference>
<dbReference type="PANTHER" id="PTHR30183">
    <property type="entry name" value="MOLYBDENUM TRANSPORT SYSTEM PERMEASE PROTEIN MODB"/>
    <property type="match status" value="1"/>
</dbReference>
<dbReference type="AlphaFoldDB" id="A0ABD5EEQ9"/>
<evidence type="ECO:0000259" key="16">
    <source>
        <dbReference type="PROSITE" id="PS51866"/>
    </source>
</evidence>
<feature type="transmembrane region" description="Helical" evidence="12">
    <location>
        <begin position="193"/>
        <end position="219"/>
    </location>
</feature>
<dbReference type="InterPro" id="IPR004606">
    <property type="entry name" value="Mop_domain"/>
</dbReference>
<name>A0ABD5EEQ9_9ACTN</name>
<dbReference type="Proteomes" id="UP001183607">
    <property type="component" value="Unassembled WGS sequence"/>
</dbReference>
<evidence type="ECO:0000256" key="5">
    <source>
        <dbReference type="ARBA" id="ARBA00022505"/>
    </source>
</evidence>
<dbReference type="Gene3D" id="1.10.3720.10">
    <property type="entry name" value="MetI-like"/>
    <property type="match status" value="1"/>
</dbReference>
<dbReference type="CDD" id="cd06261">
    <property type="entry name" value="TM_PBP2"/>
    <property type="match status" value="1"/>
</dbReference>
<evidence type="ECO:0000256" key="8">
    <source>
        <dbReference type="ARBA" id="ARBA00022840"/>
    </source>
</evidence>
<keyword evidence="6 12" id="KW-0812">Transmembrane</keyword>
<dbReference type="InterPro" id="IPR035906">
    <property type="entry name" value="MetI-like_sf"/>
</dbReference>
<dbReference type="Pfam" id="PF00005">
    <property type="entry name" value="ABC_tran"/>
    <property type="match status" value="1"/>
</dbReference>
<dbReference type="NCBIfam" id="TIGR01581">
    <property type="entry name" value="Mo_ABC_porter"/>
    <property type="match status" value="1"/>
</dbReference>
<evidence type="ECO:0000256" key="12">
    <source>
        <dbReference type="RuleBase" id="RU363032"/>
    </source>
</evidence>
<feature type="transmembrane region" description="Helical" evidence="12">
    <location>
        <begin position="272"/>
        <end position="297"/>
    </location>
</feature>
<gene>
    <name evidence="17" type="ORF">RM574_29125</name>
</gene>
<accession>A0ABD5EEQ9</accession>
<dbReference type="PANTHER" id="PTHR30183:SF3">
    <property type="entry name" value="MOLYBDENUM TRANSPORT SYSTEM PERMEASE PROTEIN MODB"/>
    <property type="match status" value="1"/>
</dbReference>
<dbReference type="Gene3D" id="3.40.50.300">
    <property type="entry name" value="P-loop containing nucleotide triphosphate hydrolases"/>
    <property type="match status" value="1"/>
</dbReference>
<evidence type="ECO:0000259" key="15">
    <source>
        <dbReference type="PROSITE" id="PS50928"/>
    </source>
</evidence>
<dbReference type="PROSITE" id="PS50928">
    <property type="entry name" value="ABC_TM1"/>
    <property type="match status" value="1"/>
</dbReference>
<evidence type="ECO:0000256" key="1">
    <source>
        <dbReference type="ARBA" id="ARBA00004651"/>
    </source>
</evidence>
<comment type="similarity">
    <text evidence="2">Belongs to the binding-protein-dependent transport system permease family. CysTW subfamily.</text>
</comment>
<proteinExistence type="inferred from homology"/>
<feature type="transmembrane region" description="Helical" evidence="12">
    <location>
        <begin position="149"/>
        <end position="173"/>
    </location>
</feature>
<dbReference type="PROSITE" id="PS00211">
    <property type="entry name" value="ABC_TRANSPORTER_1"/>
    <property type="match status" value="1"/>
</dbReference>
<keyword evidence="3 12" id="KW-0813">Transport</keyword>
<dbReference type="InterPro" id="IPR027417">
    <property type="entry name" value="P-loop_NTPase"/>
</dbReference>
<evidence type="ECO:0000256" key="6">
    <source>
        <dbReference type="ARBA" id="ARBA00022692"/>
    </source>
</evidence>
<keyword evidence="10 12" id="KW-0472">Membrane</keyword>
<dbReference type="SUPFAM" id="SSF52540">
    <property type="entry name" value="P-loop containing nucleoside triphosphate hydrolases"/>
    <property type="match status" value="1"/>
</dbReference>
<feature type="compositionally biased region" description="Low complexity" evidence="13">
    <location>
        <begin position="21"/>
        <end position="30"/>
    </location>
</feature>
<dbReference type="GO" id="GO:0005524">
    <property type="term" value="F:ATP binding"/>
    <property type="evidence" value="ECO:0007669"/>
    <property type="project" value="UniProtKB-KW"/>
</dbReference>
<evidence type="ECO:0000256" key="9">
    <source>
        <dbReference type="ARBA" id="ARBA00022989"/>
    </source>
</evidence>
<feature type="region of interest" description="Disordered" evidence="13">
    <location>
        <begin position="407"/>
        <end position="499"/>
    </location>
</feature>
<dbReference type="PROSITE" id="PS51866">
    <property type="entry name" value="MOP"/>
    <property type="match status" value="1"/>
</dbReference>
<feature type="region of interest" description="Disordered" evidence="13">
    <location>
        <begin position="1"/>
        <end position="146"/>
    </location>
</feature>
<dbReference type="GO" id="GO:0005886">
    <property type="term" value="C:plasma membrane"/>
    <property type="evidence" value="ECO:0007669"/>
    <property type="project" value="UniProtKB-SubCell"/>
</dbReference>
<evidence type="ECO:0000256" key="7">
    <source>
        <dbReference type="ARBA" id="ARBA00022741"/>
    </source>
</evidence>
<sequence>MERPQVGTGPDVPEVPDEPEVSGVPDVPGVREVLGSPENPAVRKAPGVREDSGVPENPGVPEDPGVPENPGVREVHSAPEGLGVPNGPGVRDAPDRPVAPADTSRTPSPRPHFTRTPRPGPGVGTPSASRPRRGAARPRRRAPRPRRRAPLALVVPALLGVALLLIPLLGVLARTSWSQLGTHLTSPETLTALRLSLLVSLGALGLSLLFGVPLAWLLARTDFPGKALVRSLVLLPMVLPPTVGGVALLLGFGRRGLLGPWLEDTFGIVLPFHTSGAVLAAAFVSMPFLVISLEGTLAGLRPGYEETAASLGASPLRVFRTVTLPLVAPGLAAGAALTWARALGEFGATITFAGNLPGTTQTLPLQVYLLLQDSPEAATSVSLLLLAIAMAVLIGLRGRWTGAAPDARTARSHSSAVTEEDVRDPAPGAREAEQSGEFTRWSEEAVEKGRGDLTGQGAGKRALAESRPRPGEGPASTTSDEDLAPGEARDTTEEAHDPTPTYALHASLSGYTHLDLDAEPGTTVAVVGRNGAGKTTLLRALLGLTPRAHAELRLGADDVTALPPHRRGVAWVPQDGALFPHLSALANTAYGLRANGVPRAQARRTARAHLDRLGVGHLAHRRPAQLSGGQAQRVALARALAVRPRLLLLDEPLAALDQTTRAQVRHALRRHLDGFGGVCLLVTHDPVEAVSLADRVLVLDGGRTVQDAPPAEVARRPRSAWVARMLGRNAWPGTLTPDGLAPEGGGHLVVASPADAPAPPSGTPGLAVIAPESVALHPSRPSGSPRNTYACTVTEITALGSRLRVLLAGPDCPALIAEITPEAAADLALREGTPVWASVKATDITLVPL</sequence>
<dbReference type="NCBIfam" id="TIGR02141">
    <property type="entry name" value="modB_ABC"/>
    <property type="match status" value="1"/>
</dbReference>
<feature type="compositionally biased region" description="Basic and acidic residues" evidence="13">
    <location>
        <begin position="440"/>
        <end position="451"/>
    </location>
</feature>
<dbReference type="Pfam" id="PF00528">
    <property type="entry name" value="BPD_transp_1"/>
    <property type="match status" value="1"/>
</dbReference>
<keyword evidence="4" id="KW-1003">Cell membrane</keyword>
<feature type="domain" description="ABC transmembrane type-1" evidence="15">
    <location>
        <begin position="193"/>
        <end position="394"/>
    </location>
</feature>
<evidence type="ECO:0000256" key="10">
    <source>
        <dbReference type="ARBA" id="ARBA00023136"/>
    </source>
</evidence>
<dbReference type="SUPFAM" id="SSF161098">
    <property type="entry name" value="MetI-like"/>
    <property type="match status" value="1"/>
</dbReference>
<dbReference type="InterPro" id="IPR005116">
    <property type="entry name" value="Transp-assoc_OB_typ1"/>
</dbReference>
<evidence type="ECO:0000256" key="13">
    <source>
        <dbReference type="SAM" id="MobiDB-lite"/>
    </source>
</evidence>
<keyword evidence="8" id="KW-0067">ATP-binding</keyword>
<feature type="transmembrane region" description="Helical" evidence="12">
    <location>
        <begin position="231"/>
        <end position="252"/>
    </location>
</feature>
<keyword evidence="9 12" id="KW-1133">Transmembrane helix</keyword>
<feature type="compositionally biased region" description="Basic and acidic residues" evidence="13">
    <location>
        <begin position="487"/>
        <end position="497"/>
    </location>
</feature>
<dbReference type="PROSITE" id="PS50893">
    <property type="entry name" value="ABC_TRANSPORTER_2"/>
    <property type="match status" value="1"/>
</dbReference>
<feature type="domain" description="Mop" evidence="16">
    <location>
        <begin position="782"/>
        <end position="848"/>
    </location>
</feature>
<evidence type="ECO:0000256" key="4">
    <source>
        <dbReference type="ARBA" id="ARBA00022475"/>
    </source>
</evidence>
<dbReference type="SMART" id="SM00382">
    <property type="entry name" value="AAA"/>
    <property type="match status" value="1"/>
</dbReference>
<evidence type="ECO:0000313" key="17">
    <source>
        <dbReference type="EMBL" id="MDT0419543.1"/>
    </source>
</evidence>
<dbReference type="Gene3D" id="2.40.50.100">
    <property type="match status" value="1"/>
</dbReference>
<evidence type="ECO:0000259" key="14">
    <source>
        <dbReference type="PROSITE" id="PS50893"/>
    </source>
</evidence>
<keyword evidence="7" id="KW-0547">Nucleotide-binding</keyword>
<dbReference type="InterPro" id="IPR017871">
    <property type="entry name" value="ABC_transporter-like_CS"/>
</dbReference>
<comment type="subcellular location">
    <subcellularLocation>
        <location evidence="1 12">Cell membrane</location>
        <topology evidence="1 12">Multi-pass membrane protein</topology>
    </subcellularLocation>
</comment>
<evidence type="ECO:0000313" key="18">
    <source>
        <dbReference type="Proteomes" id="UP001183607"/>
    </source>
</evidence>
<dbReference type="RefSeq" id="WP_311677718.1">
    <property type="nucleotide sequence ID" value="NZ_JAVRER010000085.1"/>
</dbReference>
<feature type="compositionally biased region" description="Basic residues" evidence="13">
    <location>
        <begin position="130"/>
        <end position="146"/>
    </location>
</feature>
<organism evidence="17 18">
    <name type="scientific">Streptomyces evansiae</name>
    <dbReference type="NCBI Taxonomy" id="3075535"/>
    <lineage>
        <taxon>Bacteria</taxon>
        <taxon>Bacillati</taxon>
        <taxon>Actinomycetota</taxon>
        <taxon>Actinomycetes</taxon>
        <taxon>Kitasatosporales</taxon>
        <taxon>Streptomycetaceae</taxon>
        <taxon>Streptomyces</taxon>
    </lineage>
</organism>
<dbReference type="InterPro" id="IPR008995">
    <property type="entry name" value="Mo/tungstate-bd_C_term_dom"/>
</dbReference>
<dbReference type="SUPFAM" id="SSF50331">
    <property type="entry name" value="MOP-like"/>
    <property type="match status" value="1"/>
</dbReference>
<reference evidence="18" key="1">
    <citation type="submission" date="2023-07" db="EMBL/GenBank/DDBJ databases">
        <title>30 novel species of actinomycetes from the DSMZ collection.</title>
        <authorList>
            <person name="Nouioui I."/>
        </authorList>
    </citation>
    <scope>NUCLEOTIDE SEQUENCE [LARGE SCALE GENOMIC DNA]</scope>
    <source>
        <strain evidence="18">DSM 41982</strain>
    </source>
</reference>
<dbReference type="Pfam" id="PF03459">
    <property type="entry name" value="TOBE"/>
    <property type="match status" value="1"/>
</dbReference>
<dbReference type="InterPro" id="IPR003439">
    <property type="entry name" value="ABC_transporter-like_ATP-bd"/>
</dbReference>
<evidence type="ECO:0000256" key="3">
    <source>
        <dbReference type="ARBA" id="ARBA00022448"/>
    </source>
</evidence>
<keyword evidence="5 11" id="KW-0500">Molybdenum</keyword>
<comment type="caution">
    <text evidence="17">The sequence shown here is derived from an EMBL/GenBank/DDBJ whole genome shotgun (WGS) entry which is preliminary data.</text>
</comment>
<feature type="transmembrane region" description="Helical" evidence="12">
    <location>
        <begin position="318"/>
        <end position="340"/>
    </location>
</feature>
<dbReference type="InterPro" id="IPR000515">
    <property type="entry name" value="MetI-like"/>
</dbReference>
<evidence type="ECO:0000256" key="2">
    <source>
        <dbReference type="ARBA" id="ARBA00007069"/>
    </source>
</evidence>
<evidence type="ECO:0000256" key="11">
    <source>
        <dbReference type="PROSITE-ProRule" id="PRU01213"/>
    </source>
</evidence>
<dbReference type="InterPro" id="IPR006469">
    <property type="entry name" value="NifC_ABC_porter"/>
</dbReference>